<reference evidence="6" key="1">
    <citation type="submission" date="2023-07" db="EMBL/GenBank/DDBJ databases">
        <title>Black Yeasts Isolated from many extreme environments.</title>
        <authorList>
            <person name="Coleine C."/>
            <person name="Stajich J.E."/>
            <person name="Selbmann L."/>
        </authorList>
    </citation>
    <scope>NUCLEOTIDE SEQUENCE</scope>
    <source>
        <strain evidence="6">CCFEE 5485</strain>
    </source>
</reference>
<dbReference type="GO" id="GO:0008270">
    <property type="term" value="F:zinc ion binding"/>
    <property type="evidence" value="ECO:0007669"/>
    <property type="project" value="InterPro"/>
</dbReference>
<feature type="domain" description="Zn(2)-C6 fungal-type" evidence="5">
    <location>
        <begin position="44"/>
        <end position="73"/>
    </location>
</feature>
<organism evidence="6 7">
    <name type="scientific">Recurvomyces mirabilis</name>
    <dbReference type="NCBI Taxonomy" id="574656"/>
    <lineage>
        <taxon>Eukaryota</taxon>
        <taxon>Fungi</taxon>
        <taxon>Dikarya</taxon>
        <taxon>Ascomycota</taxon>
        <taxon>Pezizomycotina</taxon>
        <taxon>Dothideomycetes</taxon>
        <taxon>Dothideomycetidae</taxon>
        <taxon>Mycosphaerellales</taxon>
        <taxon>Teratosphaeriaceae</taxon>
        <taxon>Recurvomyces</taxon>
    </lineage>
</organism>
<feature type="compositionally biased region" description="Low complexity" evidence="4">
    <location>
        <begin position="24"/>
        <end position="35"/>
    </location>
</feature>
<feature type="region of interest" description="Disordered" evidence="4">
    <location>
        <begin position="76"/>
        <end position="113"/>
    </location>
</feature>
<feature type="region of interest" description="Disordered" evidence="4">
    <location>
        <begin position="1"/>
        <end position="43"/>
    </location>
</feature>
<dbReference type="EMBL" id="JAUTXT010000002">
    <property type="protein sequence ID" value="KAK3679175.1"/>
    <property type="molecule type" value="Genomic_DNA"/>
</dbReference>
<evidence type="ECO:0000256" key="2">
    <source>
        <dbReference type="ARBA" id="ARBA00022723"/>
    </source>
</evidence>
<dbReference type="GO" id="GO:0000981">
    <property type="term" value="F:DNA-binding transcription factor activity, RNA polymerase II-specific"/>
    <property type="evidence" value="ECO:0007669"/>
    <property type="project" value="InterPro"/>
</dbReference>
<dbReference type="Pfam" id="PF04082">
    <property type="entry name" value="Fungal_trans"/>
    <property type="match status" value="1"/>
</dbReference>
<keyword evidence="7" id="KW-1185">Reference proteome</keyword>
<feature type="region of interest" description="Disordered" evidence="4">
    <location>
        <begin position="673"/>
        <end position="697"/>
    </location>
</feature>
<protein>
    <recommendedName>
        <fullName evidence="5">Zn(2)-C6 fungal-type domain-containing protein</fullName>
    </recommendedName>
</protein>
<proteinExistence type="predicted"/>
<dbReference type="InterPro" id="IPR007219">
    <property type="entry name" value="XnlR_reg_dom"/>
</dbReference>
<dbReference type="SMART" id="SM00066">
    <property type="entry name" value="GAL4"/>
    <property type="match status" value="1"/>
</dbReference>
<dbReference type="Pfam" id="PF00172">
    <property type="entry name" value="Zn_clus"/>
    <property type="match status" value="1"/>
</dbReference>
<dbReference type="GO" id="GO:0006351">
    <property type="term" value="P:DNA-templated transcription"/>
    <property type="evidence" value="ECO:0007669"/>
    <property type="project" value="InterPro"/>
</dbReference>
<dbReference type="PANTHER" id="PTHR31001">
    <property type="entry name" value="UNCHARACTERIZED TRANSCRIPTIONAL REGULATORY PROTEIN"/>
    <property type="match status" value="1"/>
</dbReference>
<keyword evidence="3" id="KW-0539">Nucleus</keyword>
<dbReference type="InterPro" id="IPR036864">
    <property type="entry name" value="Zn2-C6_fun-type_DNA-bd_sf"/>
</dbReference>
<feature type="compositionally biased region" description="Low complexity" evidence="4">
    <location>
        <begin position="91"/>
        <end position="100"/>
    </location>
</feature>
<name>A0AAE0WVU0_9PEZI</name>
<dbReference type="GO" id="GO:0003677">
    <property type="term" value="F:DNA binding"/>
    <property type="evidence" value="ECO:0007669"/>
    <property type="project" value="InterPro"/>
</dbReference>
<evidence type="ECO:0000256" key="4">
    <source>
        <dbReference type="SAM" id="MobiDB-lite"/>
    </source>
</evidence>
<evidence type="ECO:0000256" key="1">
    <source>
        <dbReference type="ARBA" id="ARBA00004123"/>
    </source>
</evidence>
<dbReference type="Gene3D" id="4.10.240.10">
    <property type="entry name" value="Zn(2)-C6 fungal-type DNA-binding domain"/>
    <property type="match status" value="1"/>
</dbReference>
<evidence type="ECO:0000256" key="3">
    <source>
        <dbReference type="ARBA" id="ARBA00023242"/>
    </source>
</evidence>
<dbReference type="Proteomes" id="UP001274830">
    <property type="component" value="Unassembled WGS sequence"/>
</dbReference>
<dbReference type="AlphaFoldDB" id="A0AAE0WVU0"/>
<evidence type="ECO:0000259" key="5">
    <source>
        <dbReference type="PROSITE" id="PS50048"/>
    </source>
</evidence>
<dbReference type="PANTHER" id="PTHR31001:SF85">
    <property type="entry name" value="ZN(II)2CYS6 TRANSCRIPTION FACTOR (EUROFUNG)"/>
    <property type="match status" value="1"/>
</dbReference>
<dbReference type="PROSITE" id="PS50048">
    <property type="entry name" value="ZN2_CY6_FUNGAL_2"/>
    <property type="match status" value="1"/>
</dbReference>
<evidence type="ECO:0000313" key="6">
    <source>
        <dbReference type="EMBL" id="KAK3679175.1"/>
    </source>
</evidence>
<accession>A0AAE0WVU0</accession>
<dbReference type="InterPro" id="IPR050613">
    <property type="entry name" value="Sec_Metabolite_Reg"/>
</dbReference>
<feature type="compositionally biased region" description="Polar residues" evidence="4">
    <location>
        <begin position="677"/>
        <end position="691"/>
    </location>
</feature>
<evidence type="ECO:0000313" key="7">
    <source>
        <dbReference type="Proteomes" id="UP001274830"/>
    </source>
</evidence>
<comment type="caution">
    <text evidence="6">The sequence shown here is derived from an EMBL/GenBank/DDBJ whole genome shotgun (WGS) entry which is preliminary data.</text>
</comment>
<sequence length="719" mass="79619">MDAEQSDTDSQAKSRYEAGPPTNSVPSQQPTVQTPQRRDNHTPSCLTCQRRKVKCNRVYPCAACLKTGLQCEFKADDNAQSRKKRKRTPDGDGSSYPSSPHRTTEHDRQDPSSAQLHINRTIMPAYAESHQTYYPKPQPPNNISRPGGVSGHSIYESAVSLGTELASHGDQSMSYDPKPSKSNKSHFLFNPAQQETFSSKQHARSQPPAHHVVQLWQTYLTNVDPILKVLHAPTLQQTVLGQIGKPSLPAGLQAMTSAIYFISTVSLQNNECQASLQVSKAELLTTYRSATEDALSAAAFVTTTDVQVLQALVLYLTALESLGETATVWSMSGLAFRQADTLSLVSENNATKLSPFETEMRRRLWWALVLLDHRTAESMGKTSDVLKHRQSVKLPTNLTDTQLFSSMLRLPESRPTATEMSYVLLQATIASHLDHIGNERSTLGSPSQGRATPLRDLEYSLEEEILRFCDTTVPLQAYTINAAYAALAKLRLDQVKNNLQDEEFSASAFAHSLKVVELYLDLTNEPQLQRWKWQWGSRLPWSAFRELVYHFRIHPESDSRPAEVCTAERHICEMVEKVLPTFHLEPRKAMALELMRGMLAVAHEQSQSVAASTTDPALLTGEQAKTASLAVTESPGSDPAARTARKLMTQTAHPHGSRPFAALLPGMDVSARAAGQQEANGTDQFQESATRTRGAKDAQAHAHKVDWIEFDRLAGELCK</sequence>
<comment type="subcellular location">
    <subcellularLocation>
        <location evidence="1">Nucleus</location>
    </subcellularLocation>
</comment>
<feature type="region of interest" description="Disordered" evidence="4">
    <location>
        <begin position="131"/>
        <end position="151"/>
    </location>
</feature>
<dbReference type="SMART" id="SM00906">
    <property type="entry name" value="Fungal_trans"/>
    <property type="match status" value="1"/>
</dbReference>
<dbReference type="CDD" id="cd00067">
    <property type="entry name" value="GAL4"/>
    <property type="match status" value="1"/>
</dbReference>
<dbReference type="CDD" id="cd12148">
    <property type="entry name" value="fungal_TF_MHR"/>
    <property type="match status" value="1"/>
</dbReference>
<dbReference type="GO" id="GO:0005634">
    <property type="term" value="C:nucleus"/>
    <property type="evidence" value="ECO:0007669"/>
    <property type="project" value="UniProtKB-SubCell"/>
</dbReference>
<dbReference type="InterPro" id="IPR001138">
    <property type="entry name" value="Zn2Cys6_DnaBD"/>
</dbReference>
<dbReference type="SUPFAM" id="SSF57701">
    <property type="entry name" value="Zn2/Cys6 DNA-binding domain"/>
    <property type="match status" value="1"/>
</dbReference>
<gene>
    <name evidence="6" type="ORF">LTR78_000736</name>
</gene>
<keyword evidence="2" id="KW-0479">Metal-binding</keyword>